<dbReference type="Proteomes" id="UP001497472">
    <property type="component" value="Unassembled WGS sequence"/>
</dbReference>
<comment type="caution">
    <text evidence="2">The sequence shown here is derived from an EMBL/GenBank/DDBJ whole genome shotgun (WGS) entry which is preliminary data.</text>
</comment>
<sequence length="111" mass="12837">MKSLLCLFIIAIVVFVECNHTFMGTNVYRPLIFHKNVKYSSNLWRKRVENFTYTVPPYSYIRTIQGILAYDLTNTSASANVTQGGIGYPFVTLRMKSESNKEINYDIYIYG</sequence>
<feature type="signal peptide" evidence="1">
    <location>
        <begin position="1"/>
        <end position="18"/>
    </location>
</feature>
<evidence type="ECO:0000313" key="2">
    <source>
        <dbReference type="EMBL" id="CAK1542329.1"/>
    </source>
</evidence>
<proteinExistence type="predicted"/>
<gene>
    <name evidence="2" type="ORF">LNINA_LOCUS2233</name>
</gene>
<protein>
    <recommendedName>
        <fullName evidence="4">MBF2</fullName>
    </recommendedName>
</protein>
<name>A0AAV1IYV6_9NEOP</name>
<keyword evidence="1" id="KW-0732">Signal</keyword>
<dbReference type="InterPro" id="IPR031734">
    <property type="entry name" value="MBF2"/>
</dbReference>
<dbReference type="Pfam" id="PF15868">
    <property type="entry name" value="MBF2"/>
    <property type="match status" value="1"/>
</dbReference>
<reference evidence="2 3" key="1">
    <citation type="submission" date="2023-11" db="EMBL/GenBank/DDBJ databases">
        <authorList>
            <person name="Okamura Y."/>
        </authorList>
    </citation>
    <scope>NUCLEOTIDE SEQUENCE [LARGE SCALE GENOMIC DNA]</scope>
</reference>
<organism evidence="2 3">
    <name type="scientific">Leptosia nina</name>
    <dbReference type="NCBI Taxonomy" id="320188"/>
    <lineage>
        <taxon>Eukaryota</taxon>
        <taxon>Metazoa</taxon>
        <taxon>Ecdysozoa</taxon>
        <taxon>Arthropoda</taxon>
        <taxon>Hexapoda</taxon>
        <taxon>Insecta</taxon>
        <taxon>Pterygota</taxon>
        <taxon>Neoptera</taxon>
        <taxon>Endopterygota</taxon>
        <taxon>Lepidoptera</taxon>
        <taxon>Glossata</taxon>
        <taxon>Ditrysia</taxon>
        <taxon>Papilionoidea</taxon>
        <taxon>Pieridae</taxon>
        <taxon>Pierinae</taxon>
        <taxon>Leptosia</taxon>
    </lineage>
</organism>
<dbReference type="AlphaFoldDB" id="A0AAV1IYV6"/>
<feature type="chain" id="PRO_5043965203" description="MBF2" evidence="1">
    <location>
        <begin position="19"/>
        <end position="111"/>
    </location>
</feature>
<keyword evidence="3" id="KW-1185">Reference proteome</keyword>
<accession>A0AAV1IYV6</accession>
<dbReference type="EMBL" id="CAVLEF010000003">
    <property type="protein sequence ID" value="CAK1542329.1"/>
    <property type="molecule type" value="Genomic_DNA"/>
</dbReference>
<evidence type="ECO:0000256" key="1">
    <source>
        <dbReference type="SAM" id="SignalP"/>
    </source>
</evidence>
<evidence type="ECO:0000313" key="3">
    <source>
        <dbReference type="Proteomes" id="UP001497472"/>
    </source>
</evidence>
<evidence type="ECO:0008006" key="4">
    <source>
        <dbReference type="Google" id="ProtNLM"/>
    </source>
</evidence>